<keyword evidence="4" id="KW-0479">Metal-binding</keyword>
<keyword evidence="5 10" id="KW-0547">Nucleotide-binding</keyword>
<evidence type="ECO:0000256" key="8">
    <source>
        <dbReference type="ARBA" id="ARBA00022917"/>
    </source>
</evidence>
<proteinExistence type="predicted"/>
<evidence type="ECO:0000313" key="13">
    <source>
        <dbReference type="Proteomes" id="UP000326994"/>
    </source>
</evidence>
<evidence type="ECO:0000313" key="12">
    <source>
        <dbReference type="EMBL" id="GEQ84727.1"/>
    </source>
</evidence>
<dbReference type="AlphaFoldDB" id="A0A5J4FS65"/>
<keyword evidence="13" id="KW-1185">Reference proteome</keyword>
<dbReference type="PANTHER" id="PTHR21621:SF7">
    <property type="entry name" value="RIBOSOMAL PROTEIN BS6--L-GLUTAMATE LIGASE"/>
    <property type="match status" value="1"/>
</dbReference>
<comment type="caution">
    <text evidence="12">The sequence shown here is derived from an EMBL/GenBank/DDBJ whole genome shotgun (WGS) entry which is preliminary data.</text>
</comment>
<dbReference type="InterPro" id="IPR011761">
    <property type="entry name" value="ATP-grasp"/>
</dbReference>
<dbReference type="SUPFAM" id="SSF56059">
    <property type="entry name" value="Glutathione synthetase ATP-binding domain-like"/>
    <property type="match status" value="1"/>
</dbReference>
<dbReference type="Gene3D" id="3.40.50.20">
    <property type="match status" value="1"/>
</dbReference>
<evidence type="ECO:0000256" key="9">
    <source>
        <dbReference type="ARBA" id="ARBA00023211"/>
    </source>
</evidence>
<dbReference type="GO" id="GO:0018169">
    <property type="term" value="F:ribosomal S6-glutamic acid ligase activity"/>
    <property type="evidence" value="ECO:0007669"/>
    <property type="project" value="TreeGrafter"/>
</dbReference>
<accession>A0A5J4FS65</accession>
<evidence type="ECO:0000256" key="2">
    <source>
        <dbReference type="ARBA" id="ARBA00001946"/>
    </source>
</evidence>
<dbReference type="GO" id="GO:0006412">
    <property type="term" value="P:translation"/>
    <property type="evidence" value="ECO:0007669"/>
    <property type="project" value="UniProtKB-KW"/>
</dbReference>
<gene>
    <name evidence="12" type="primary">rimK_1</name>
    <name evidence="12" type="ORF">ULMS_02350</name>
</gene>
<dbReference type="InterPro" id="IPR013815">
    <property type="entry name" value="ATP_grasp_subdomain_1"/>
</dbReference>
<keyword evidence="3 12" id="KW-0436">Ligase</keyword>
<dbReference type="GO" id="GO:0009432">
    <property type="term" value="P:SOS response"/>
    <property type="evidence" value="ECO:0007669"/>
    <property type="project" value="TreeGrafter"/>
</dbReference>
<dbReference type="RefSeq" id="WP_151892672.1">
    <property type="nucleotide sequence ID" value="NZ_BKCF01000001.1"/>
</dbReference>
<evidence type="ECO:0000256" key="5">
    <source>
        <dbReference type="ARBA" id="ARBA00022741"/>
    </source>
</evidence>
<dbReference type="PANTHER" id="PTHR21621">
    <property type="entry name" value="RIBOSOMAL PROTEIN S6 MODIFICATION PROTEIN"/>
    <property type="match status" value="1"/>
</dbReference>
<dbReference type="NCBIfam" id="TIGR00768">
    <property type="entry name" value="rimK_fam"/>
    <property type="match status" value="1"/>
</dbReference>
<dbReference type="GO" id="GO:0005524">
    <property type="term" value="F:ATP binding"/>
    <property type="evidence" value="ECO:0007669"/>
    <property type="project" value="UniProtKB-UniRule"/>
</dbReference>
<dbReference type="PROSITE" id="PS50975">
    <property type="entry name" value="ATP_GRASP"/>
    <property type="match status" value="1"/>
</dbReference>
<reference evidence="12 13" key="1">
    <citation type="submission" date="2019-08" db="EMBL/GenBank/DDBJ databases">
        <title>Ulvibacter marinistellae sp. nov., isolated from a starfish, Patiria pectinifera.</title>
        <authorList>
            <person name="Kawano K."/>
            <person name="Ushijima N."/>
            <person name="Kihara M."/>
            <person name="Itoh H."/>
        </authorList>
    </citation>
    <scope>NUCLEOTIDE SEQUENCE [LARGE SCALE GENOMIC DNA]</scope>
    <source>
        <strain evidence="12 13">KK4</strain>
    </source>
</reference>
<protein>
    <submittedName>
        <fullName evidence="12">Putative alpha-L-glutamate ligase</fullName>
    </submittedName>
</protein>
<evidence type="ECO:0000256" key="7">
    <source>
        <dbReference type="ARBA" id="ARBA00022842"/>
    </source>
</evidence>
<dbReference type="EMBL" id="BKCF01000001">
    <property type="protein sequence ID" value="GEQ84727.1"/>
    <property type="molecule type" value="Genomic_DNA"/>
</dbReference>
<dbReference type="GO" id="GO:0046872">
    <property type="term" value="F:metal ion binding"/>
    <property type="evidence" value="ECO:0007669"/>
    <property type="project" value="UniProtKB-KW"/>
</dbReference>
<keyword evidence="6 10" id="KW-0067">ATP-binding</keyword>
<dbReference type="Pfam" id="PF08443">
    <property type="entry name" value="RimK"/>
    <property type="match status" value="1"/>
</dbReference>
<comment type="cofactor">
    <cofactor evidence="1">
        <name>Mn(2+)</name>
        <dbReference type="ChEBI" id="CHEBI:29035"/>
    </cofactor>
</comment>
<evidence type="ECO:0000256" key="3">
    <source>
        <dbReference type="ARBA" id="ARBA00022598"/>
    </source>
</evidence>
<keyword evidence="8" id="KW-0648">Protein biosynthesis</keyword>
<dbReference type="OrthoDB" id="3865600at2"/>
<evidence type="ECO:0000256" key="4">
    <source>
        <dbReference type="ARBA" id="ARBA00022723"/>
    </source>
</evidence>
<sequence>MNIAVLSRGENLYSTQSLIKAGEKRNHDIEVIDPTYCNVMIQKNKALLQYHDEIVDDLHAVIPRIASSNTFYGTSLVRHFEAMKVFSTVSSFGILEAQDKWATFQILASAGIPMPKTTLGSHYYLADFLKDFGEGPVIIKLVSGTHGSGVILCENYKNALSTVETLQSTQTKFVMQEYIEESKGSDIRIIVVDGKVVASMKRKAAAGDFRSNLHRGGSGNPIDLSDAEKEIAIKAAEVLKLGVCGVDILQSKKGPLLLEVNSTPGLEGIETITGIDVAGKIIEYIEKMVNSK</sequence>
<organism evidence="12 13">
    <name type="scientific">Patiriisocius marinistellae</name>
    <dbReference type="NCBI Taxonomy" id="2494560"/>
    <lineage>
        <taxon>Bacteria</taxon>
        <taxon>Pseudomonadati</taxon>
        <taxon>Bacteroidota</taxon>
        <taxon>Flavobacteriia</taxon>
        <taxon>Flavobacteriales</taxon>
        <taxon>Flavobacteriaceae</taxon>
        <taxon>Patiriisocius</taxon>
    </lineage>
</organism>
<name>A0A5J4FS65_9FLAO</name>
<evidence type="ECO:0000256" key="6">
    <source>
        <dbReference type="ARBA" id="ARBA00022840"/>
    </source>
</evidence>
<keyword evidence="7" id="KW-0460">Magnesium</keyword>
<dbReference type="InterPro" id="IPR013651">
    <property type="entry name" value="ATP-grasp_RimK-type"/>
</dbReference>
<comment type="cofactor">
    <cofactor evidence="2">
        <name>Mg(2+)</name>
        <dbReference type="ChEBI" id="CHEBI:18420"/>
    </cofactor>
</comment>
<evidence type="ECO:0000256" key="1">
    <source>
        <dbReference type="ARBA" id="ARBA00001936"/>
    </source>
</evidence>
<dbReference type="InterPro" id="IPR004666">
    <property type="entry name" value="Rp_bS6_RimK/Lys_biosynth_LsyX"/>
</dbReference>
<evidence type="ECO:0000259" key="11">
    <source>
        <dbReference type="PROSITE" id="PS50975"/>
    </source>
</evidence>
<dbReference type="Gene3D" id="3.30.470.20">
    <property type="entry name" value="ATP-grasp fold, B domain"/>
    <property type="match status" value="1"/>
</dbReference>
<dbReference type="Proteomes" id="UP000326994">
    <property type="component" value="Unassembled WGS sequence"/>
</dbReference>
<dbReference type="Pfam" id="PF18030">
    <property type="entry name" value="Rimk_N"/>
    <property type="match status" value="1"/>
</dbReference>
<dbReference type="InterPro" id="IPR041107">
    <property type="entry name" value="Rimk_N"/>
</dbReference>
<feature type="domain" description="ATP-grasp" evidence="11">
    <location>
        <begin position="104"/>
        <end position="286"/>
    </location>
</feature>
<keyword evidence="9" id="KW-0464">Manganese</keyword>
<dbReference type="GO" id="GO:0005737">
    <property type="term" value="C:cytoplasm"/>
    <property type="evidence" value="ECO:0007669"/>
    <property type="project" value="TreeGrafter"/>
</dbReference>
<evidence type="ECO:0000256" key="10">
    <source>
        <dbReference type="PROSITE-ProRule" id="PRU00409"/>
    </source>
</evidence>
<dbReference type="Gene3D" id="3.30.1490.20">
    <property type="entry name" value="ATP-grasp fold, A domain"/>
    <property type="match status" value="1"/>
</dbReference>